<dbReference type="Proteomes" id="UP000321736">
    <property type="component" value="Unassembled WGS sequence"/>
</dbReference>
<dbReference type="PANTHER" id="PTHR47738:SF3">
    <property type="entry name" value="PHOSPHOTRANSFERASE SYSTEM MANNITOL_FRUCTOSE-SPECIFIC IIA DOMAIN CONTAINING PROTEIN"/>
    <property type="match status" value="1"/>
</dbReference>
<evidence type="ECO:0000313" key="4">
    <source>
        <dbReference type="Proteomes" id="UP000321736"/>
    </source>
</evidence>
<proteinExistence type="predicted"/>
<dbReference type="SUPFAM" id="SSF55804">
    <property type="entry name" value="Phoshotransferase/anion transport protein"/>
    <property type="match status" value="1"/>
</dbReference>
<dbReference type="InterPro" id="IPR002178">
    <property type="entry name" value="PTS_EIIA_type-2_dom"/>
</dbReference>
<reference evidence="3 4" key="1">
    <citation type="submission" date="2019-07" db="EMBL/GenBank/DDBJ databases">
        <title>Whole genome shotgun sequence of Staphylococcus piscifermentans NBRC 109625.</title>
        <authorList>
            <person name="Hosoyama A."/>
            <person name="Uohara A."/>
            <person name="Ohji S."/>
            <person name="Ichikawa N."/>
        </authorList>
    </citation>
    <scope>NUCLEOTIDE SEQUENCE [LARGE SCALE GENOMIC DNA]</scope>
    <source>
        <strain evidence="3 4">NBRC 109625</strain>
    </source>
</reference>
<feature type="domain" description="PTS EIIA type-2" evidence="2">
    <location>
        <begin position="2"/>
        <end position="156"/>
    </location>
</feature>
<dbReference type="EMBL" id="BKAR01000012">
    <property type="protein sequence ID" value="GEP84624.1"/>
    <property type="molecule type" value="Genomic_DNA"/>
</dbReference>
<keyword evidence="3" id="KW-0762">Sugar transport</keyword>
<dbReference type="OrthoDB" id="370976at2"/>
<name>A0A239TSF0_9STAP</name>
<dbReference type="CDD" id="cd00211">
    <property type="entry name" value="PTS_IIA_fru"/>
    <property type="match status" value="1"/>
</dbReference>
<keyword evidence="3" id="KW-0813">Transport</keyword>
<evidence type="ECO:0000313" key="3">
    <source>
        <dbReference type="EMBL" id="GEP84624.1"/>
    </source>
</evidence>
<evidence type="ECO:0000259" key="2">
    <source>
        <dbReference type="PROSITE" id="PS51094"/>
    </source>
</evidence>
<dbReference type="Gene3D" id="3.40.930.10">
    <property type="entry name" value="Mannitol-specific EII, Chain A"/>
    <property type="match status" value="1"/>
</dbReference>
<protein>
    <submittedName>
        <fullName evidence="3">PTS sugar transporter subunit IIA</fullName>
    </submittedName>
</protein>
<dbReference type="PANTHER" id="PTHR47738">
    <property type="entry name" value="PTS SYSTEM FRUCTOSE-LIKE EIIA COMPONENT-RELATED"/>
    <property type="match status" value="1"/>
</dbReference>
<dbReference type="Pfam" id="PF00359">
    <property type="entry name" value="PTS_EIIA_2"/>
    <property type="match status" value="1"/>
</dbReference>
<dbReference type="RefSeq" id="WP_095104088.1">
    <property type="nucleotide sequence ID" value="NZ_BKAR01000012.1"/>
</dbReference>
<gene>
    <name evidence="3" type="ORF">SPI02_12090</name>
</gene>
<dbReference type="PROSITE" id="PS51094">
    <property type="entry name" value="PTS_EIIA_TYPE_2"/>
    <property type="match status" value="1"/>
</dbReference>
<comment type="caution">
    <text evidence="3">The sequence shown here is derived from an EMBL/GenBank/DDBJ whole genome shotgun (WGS) entry which is preliminary data.</text>
</comment>
<keyword evidence="4" id="KW-1185">Reference proteome</keyword>
<sequence length="158" mass="18302">MTNLIFENSVFITNASSKEDVFRELARALKANGDVKSEFLEHVLEREKNYPTGMDLSLLDIDYPNIAIPHTETEFVNVTKIIPVKLNHPIDFQNMISPHNTIKVSFLFMILNHDKNKQSQLLAKIMDFINSQSKVDLLNFFESSDTKTIYDYLNKNFK</sequence>
<dbReference type="AlphaFoldDB" id="A0A239TSF0"/>
<accession>A0A239TSF0</accession>
<evidence type="ECO:0000256" key="1">
    <source>
        <dbReference type="ARBA" id="ARBA00011798"/>
    </source>
</evidence>
<comment type="subunit">
    <text evidence="1">Homodimer or homotrimer. Seems to be a monomer when not phosphorylated.</text>
</comment>
<organism evidence="3 4">
    <name type="scientific">Staphylococcus piscifermentans</name>
    <dbReference type="NCBI Taxonomy" id="70258"/>
    <lineage>
        <taxon>Bacteria</taxon>
        <taxon>Bacillati</taxon>
        <taxon>Bacillota</taxon>
        <taxon>Bacilli</taxon>
        <taxon>Bacillales</taxon>
        <taxon>Staphylococcaceae</taxon>
        <taxon>Staphylococcus</taxon>
    </lineage>
</organism>
<dbReference type="InterPro" id="IPR016152">
    <property type="entry name" value="PTrfase/Anion_transptr"/>
</dbReference>
<dbReference type="InterPro" id="IPR051541">
    <property type="entry name" value="PTS_SugarTrans_NitroReg"/>
</dbReference>